<dbReference type="GO" id="GO:0005524">
    <property type="term" value="F:ATP binding"/>
    <property type="evidence" value="ECO:0007669"/>
    <property type="project" value="UniProtKB-KW"/>
</dbReference>
<proteinExistence type="predicted"/>
<evidence type="ECO:0000256" key="1">
    <source>
        <dbReference type="ARBA" id="ARBA00022448"/>
    </source>
</evidence>
<feature type="domain" description="ABC transporter" evidence="4">
    <location>
        <begin position="6"/>
        <end position="243"/>
    </location>
</feature>
<dbReference type="InterPro" id="IPR017871">
    <property type="entry name" value="ABC_transporter-like_CS"/>
</dbReference>
<dbReference type="PROSITE" id="PS50893">
    <property type="entry name" value="ABC_TRANSPORTER_2"/>
    <property type="match status" value="1"/>
</dbReference>
<protein>
    <submittedName>
        <fullName evidence="5">Phospholipid/cholesterol/gamma-HCH transport system ATP-binding protein</fullName>
    </submittedName>
</protein>
<dbReference type="InterPro" id="IPR003593">
    <property type="entry name" value="AAA+_ATPase"/>
</dbReference>
<gene>
    <name evidence="5" type="ORF">SAMN05216221_2849</name>
</gene>
<dbReference type="PANTHER" id="PTHR43023">
    <property type="entry name" value="PROTEIN TRIGALACTOSYLDIACYLGLYCEROL 3, CHLOROPLASTIC"/>
    <property type="match status" value="1"/>
</dbReference>
<dbReference type="SUPFAM" id="SSF52540">
    <property type="entry name" value="P-loop containing nucleoside triphosphate hydrolases"/>
    <property type="match status" value="1"/>
</dbReference>
<dbReference type="AlphaFoldDB" id="A0A1H1VSG8"/>
<dbReference type="Gene3D" id="3.40.50.300">
    <property type="entry name" value="P-loop containing nucleotide triphosphate hydrolases"/>
    <property type="match status" value="1"/>
</dbReference>
<dbReference type="SMART" id="SM00382">
    <property type="entry name" value="AAA"/>
    <property type="match status" value="1"/>
</dbReference>
<keyword evidence="6" id="KW-1185">Reference proteome</keyword>
<accession>A0A1H1VSG8</accession>
<keyword evidence="3 5" id="KW-0067">ATP-binding</keyword>
<dbReference type="STRING" id="1392877.SAMN05216221_2849"/>
<dbReference type="PANTHER" id="PTHR43023:SF3">
    <property type="entry name" value="PROTEIN TRIGALACTOSYLDIACYLGLYCEROL 3, CHLOROPLASTIC"/>
    <property type="match status" value="1"/>
</dbReference>
<keyword evidence="2" id="KW-0547">Nucleotide-binding</keyword>
<reference evidence="6" key="1">
    <citation type="submission" date="2016-10" db="EMBL/GenBank/DDBJ databases">
        <authorList>
            <person name="Varghese N."/>
            <person name="Submissions S."/>
        </authorList>
    </citation>
    <scope>NUCLEOTIDE SEQUENCE [LARGE SCALE GENOMIC DNA]</scope>
    <source>
        <strain evidence="6">KCTC 32247</strain>
    </source>
</reference>
<dbReference type="PROSITE" id="PS00211">
    <property type="entry name" value="ABC_TRANSPORTER_1"/>
    <property type="match status" value="1"/>
</dbReference>
<dbReference type="GO" id="GO:0016887">
    <property type="term" value="F:ATP hydrolysis activity"/>
    <property type="evidence" value="ECO:0007669"/>
    <property type="project" value="InterPro"/>
</dbReference>
<dbReference type="OrthoDB" id="9802264at2"/>
<organism evidence="5 6">
    <name type="scientific">Pseudomonas oryzae</name>
    <dbReference type="NCBI Taxonomy" id="1392877"/>
    <lineage>
        <taxon>Bacteria</taxon>
        <taxon>Pseudomonadati</taxon>
        <taxon>Pseudomonadota</taxon>
        <taxon>Gammaproteobacteria</taxon>
        <taxon>Pseudomonadales</taxon>
        <taxon>Pseudomonadaceae</taxon>
        <taxon>Pseudomonas</taxon>
    </lineage>
</organism>
<dbReference type="EMBL" id="LT629751">
    <property type="protein sequence ID" value="SDS87216.1"/>
    <property type="molecule type" value="Genomic_DNA"/>
</dbReference>
<evidence type="ECO:0000313" key="5">
    <source>
        <dbReference type="EMBL" id="SDS87216.1"/>
    </source>
</evidence>
<dbReference type="InterPro" id="IPR003439">
    <property type="entry name" value="ABC_transporter-like_ATP-bd"/>
</dbReference>
<dbReference type="Proteomes" id="UP000243359">
    <property type="component" value="Chromosome I"/>
</dbReference>
<sequence>MNEVVLRVEHLSAGYGSRVIQHDLNFAIRRGEVFVIMGASGCGKSTLLRHLIGLQAPLAGRVLLHGEDFWARDADQRAALQRHFGVLYQGGALWSGMTLRDNICLPLAAYHPHLSRAELDELAALKLALVGLAGCDELYPAELSGGMRKRAGLARALALDPEVLFFDEPSAGLDPLSSLALDELILQLRDSLKASIVLVTHELPSIYAVADTCLFLDHQSRTQIALGPLAQLLDECPHPTVQRFLRRGQGPHAAEVLS</sequence>
<evidence type="ECO:0000313" key="6">
    <source>
        <dbReference type="Proteomes" id="UP000243359"/>
    </source>
</evidence>
<dbReference type="RefSeq" id="WP_090349551.1">
    <property type="nucleotide sequence ID" value="NZ_LT629751.1"/>
</dbReference>
<evidence type="ECO:0000256" key="3">
    <source>
        <dbReference type="ARBA" id="ARBA00022840"/>
    </source>
</evidence>
<dbReference type="Pfam" id="PF00005">
    <property type="entry name" value="ABC_tran"/>
    <property type="match status" value="1"/>
</dbReference>
<name>A0A1H1VSG8_9PSED</name>
<evidence type="ECO:0000256" key="2">
    <source>
        <dbReference type="ARBA" id="ARBA00022741"/>
    </source>
</evidence>
<evidence type="ECO:0000259" key="4">
    <source>
        <dbReference type="PROSITE" id="PS50893"/>
    </source>
</evidence>
<dbReference type="InterPro" id="IPR027417">
    <property type="entry name" value="P-loop_NTPase"/>
</dbReference>
<keyword evidence="1" id="KW-0813">Transport</keyword>